<dbReference type="InterPro" id="IPR002771">
    <property type="entry name" value="Multi_antbiot-R_MarC"/>
</dbReference>
<proteinExistence type="inferred from homology"/>
<comment type="caution">
    <text evidence="8">The sequence shown here is derived from an EMBL/GenBank/DDBJ whole genome shotgun (WGS) entry which is preliminary data.</text>
</comment>
<dbReference type="Pfam" id="PF01914">
    <property type="entry name" value="MarC"/>
    <property type="match status" value="1"/>
</dbReference>
<keyword evidence="5 7" id="KW-1133">Transmembrane helix</keyword>
<dbReference type="NCBIfam" id="TIGR00427">
    <property type="entry name" value="NAAT family transporter"/>
    <property type="match status" value="1"/>
</dbReference>
<organism evidence="8 9">
    <name type="scientific">candidate division WOR-1 bacterium RIFOXYC2_FULL_41_25</name>
    <dbReference type="NCBI Taxonomy" id="1802586"/>
    <lineage>
        <taxon>Bacteria</taxon>
        <taxon>Bacillati</taxon>
        <taxon>Saganbacteria</taxon>
    </lineage>
</organism>
<feature type="transmembrane region" description="Helical" evidence="7">
    <location>
        <begin position="110"/>
        <end position="134"/>
    </location>
</feature>
<evidence type="ECO:0000313" key="9">
    <source>
        <dbReference type="Proteomes" id="UP000177309"/>
    </source>
</evidence>
<comment type="caution">
    <text evidence="7">Lacks conserved residue(s) required for the propagation of feature annotation.</text>
</comment>
<protein>
    <recommendedName>
        <fullName evidence="7">UPF0056 membrane protein</fullName>
    </recommendedName>
</protein>
<keyword evidence="3" id="KW-1003">Cell membrane</keyword>
<reference evidence="8 9" key="1">
    <citation type="journal article" date="2016" name="Nat. Commun.">
        <title>Thousands of microbial genomes shed light on interconnected biogeochemical processes in an aquifer system.</title>
        <authorList>
            <person name="Anantharaman K."/>
            <person name="Brown C.T."/>
            <person name="Hug L.A."/>
            <person name="Sharon I."/>
            <person name="Castelle C.J."/>
            <person name="Probst A.J."/>
            <person name="Thomas B.C."/>
            <person name="Singh A."/>
            <person name="Wilkins M.J."/>
            <person name="Karaoz U."/>
            <person name="Brodie E.L."/>
            <person name="Williams K.H."/>
            <person name="Hubbard S.S."/>
            <person name="Banfield J.F."/>
        </authorList>
    </citation>
    <scope>NUCLEOTIDE SEQUENCE [LARGE SCALE GENOMIC DNA]</scope>
</reference>
<evidence type="ECO:0000256" key="3">
    <source>
        <dbReference type="ARBA" id="ARBA00022475"/>
    </source>
</evidence>
<evidence type="ECO:0000313" key="8">
    <source>
        <dbReference type="EMBL" id="OGC34726.1"/>
    </source>
</evidence>
<comment type="subcellular location">
    <subcellularLocation>
        <location evidence="1 7">Cell membrane</location>
        <topology evidence="1 7">Multi-pass membrane protein</topology>
    </subcellularLocation>
</comment>
<dbReference type="PANTHER" id="PTHR33508">
    <property type="entry name" value="UPF0056 MEMBRANE PROTEIN YHCE"/>
    <property type="match status" value="1"/>
</dbReference>
<gene>
    <name evidence="8" type="ORF">A2462_03285</name>
</gene>
<dbReference type="GO" id="GO:0005886">
    <property type="term" value="C:plasma membrane"/>
    <property type="evidence" value="ECO:0007669"/>
    <property type="project" value="UniProtKB-SubCell"/>
</dbReference>
<evidence type="ECO:0000256" key="1">
    <source>
        <dbReference type="ARBA" id="ARBA00004651"/>
    </source>
</evidence>
<feature type="transmembrane region" description="Helical" evidence="7">
    <location>
        <begin position="79"/>
        <end position="98"/>
    </location>
</feature>
<keyword evidence="6 7" id="KW-0472">Membrane</keyword>
<evidence type="ECO:0000256" key="5">
    <source>
        <dbReference type="ARBA" id="ARBA00022989"/>
    </source>
</evidence>
<dbReference type="PANTHER" id="PTHR33508:SF1">
    <property type="entry name" value="UPF0056 MEMBRANE PROTEIN YHCE"/>
    <property type="match status" value="1"/>
</dbReference>
<feature type="transmembrane region" description="Helical" evidence="7">
    <location>
        <begin position="176"/>
        <end position="196"/>
    </location>
</feature>
<evidence type="ECO:0000256" key="4">
    <source>
        <dbReference type="ARBA" id="ARBA00022692"/>
    </source>
</evidence>
<comment type="similarity">
    <text evidence="2 7">Belongs to the UPF0056 (MarC) family.</text>
</comment>
<evidence type="ECO:0000256" key="6">
    <source>
        <dbReference type="ARBA" id="ARBA00023136"/>
    </source>
</evidence>
<accession>A0A1F4TPY8</accession>
<keyword evidence="4 7" id="KW-0812">Transmembrane</keyword>
<feature type="transmembrane region" description="Helical" evidence="7">
    <location>
        <begin position="141"/>
        <end position="164"/>
    </location>
</feature>
<evidence type="ECO:0000256" key="2">
    <source>
        <dbReference type="ARBA" id="ARBA00009784"/>
    </source>
</evidence>
<dbReference type="EMBL" id="MEUI01000013">
    <property type="protein sequence ID" value="OGC34726.1"/>
    <property type="molecule type" value="Genomic_DNA"/>
</dbReference>
<dbReference type="Proteomes" id="UP000177309">
    <property type="component" value="Unassembled WGS sequence"/>
</dbReference>
<dbReference type="AlphaFoldDB" id="A0A1F4TPY8"/>
<name>A0A1F4TPY8_UNCSA</name>
<sequence length="204" mass="22174">MLAMNINFSLLLQTVIALFIITDPLGNLPIFMGLTEGLTEKERLAQFNKAILFGLILIVIFTFFGSVILNIFHITLRDFKISGGILLLTIAITILIRGHRLPEGTEDVGIMPLGCPLLVGPGAITTAMVSIGLVGLRVTTLAIIVNFVLVWLILHFGEIFYSHIGGRFFKAISRVMIIILAAIAVQLISSGVIELVQHINTGVL</sequence>
<feature type="transmembrane region" description="Helical" evidence="7">
    <location>
        <begin position="50"/>
        <end position="72"/>
    </location>
</feature>
<evidence type="ECO:0000256" key="7">
    <source>
        <dbReference type="RuleBase" id="RU362048"/>
    </source>
</evidence>